<dbReference type="EMBL" id="JBBXJM010000006">
    <property type="protein sequence ID" value="KAL1405896.1"/>
    <property type="molecule type" value="Genomic_DNA"/>
</dbReference>
<evidence type="ECO:0000313" key="1">
    <source>
        <dbReference type="EMBL" id="KAL1405896.1"/>
    </source>
</evidence>
<evidence type="ECO:0000313" key="2">
    <source>
        <dbReference type="Proteomes" id="UP001565368"/>
    </source>
</evidence>
<proteinExistence type="predicted"/>
<dbReference type="Proteomes" id="UP001565368">
    <property type="component" value="Unassembled WGS sequence"/>
</dbReference>
<protein>
    <submittedName>
        <fullName evidence="1">Uncharacterized protein</fullName>
    </submittedName>
</protein>
<accession>A0ABR3PTX7</accession>
<gene>
    <name evidence="1" type="ORF">Q8F55_007576</name>
</gene>
<comment type="caution">
    <text evidence="1">The sequence shown here is derived from an EMBL/GenBank/DDBJ whole genome shotgun (WGS) entry which is preliminary data.</text>
</comment>
<organism evidence="1 2">
    <name type="scientific">Vanrija albida</name>
    <dbReference type="NCBI Taxonomy" id="181172"/>
    <lineage>
        <taxon>Eukaryota</taxon>
        <taxon>Fungi</taxon>
        <taxon>Dikarya</taxon>
        <taxon>Basidiomycota</taxon>
        <taxon>Agaricomycotina</taxon>
        <taxon>Tremellomycetes</taxon>
        <taxon>Trichosporonales</taxon>
        <taxon>Trichosporonaceae</taxon>
        <taxon>Vanrija</taxon>
    </lineage>
</organism>
<name>A0ABR3PTX7_9TREE</name>
<sequence>MADDTYDWGGWLVTRSFSPFTLKRICHSHSHGDDGFPSPLPRHMAQASWRGAQHHYAPSFRSYAPVATAPPSHRVGSFVVDLWKLTLQAPTRLNNKYHIVLTAAFPSAQVDTVQSM</sequence>
<reference evidence="1 2" key="1">
    <citation type="submission" date="2023-08" db="EMBL/GenBank/DDBJ databases">
        <title>Annotated Genome Sequence of Vanrija albida AlHP1.</title>
        <authorList>
            <person name="Herzog R."/>
        </authorList>
    </citation>
    <scope>NUCLEOTIDE SEQUENCE [LARGE SCALE GENOMIC DNA]</scope>
    <source>
        <strain evidence="1 2">AlHP1</strain>
    </source>
</reference>
<dbReference type="GeneID" id="95988619"/>
<dbReference type="RefSeq" id="XP_069205840.1">
    <property type="nucleotide sequence ID" value="XM_069355999.1"/>
</dbReference>
<keyword evidence="2" id="KW-1185">Reference proteome</keyword>